<dbReference type="EC" id="3.4.24.-" evidence="7"/>
<evidence type="ECO:0000259" key="8">
    <source>
        <dbReference type="PROSITE" id="PS51864"/>
    </source>
</evidence>
<keyword evidence="5 6" id="KW-0482">Metalloprotease</keyword>
<evidence type="ECO:0000256" key="2">
    <source>
        <dbReference type="ARBA" id="ARBA00022723"/>
    </source>
</evidence>
<feature type="chain" id="PRO_5045001186" description="Metalloendopeptidase" evidence="7">
    <location>
        <begin position="20"/>
        <end position="395"/>
    </location>
</feature>
<feature type="domain" description="Peptidase M12A" evidence="8">
    <location>
        <begin position="56"/>
        <end position="244"/>
    </location>
</feature>
<keyword evidence="4 6" id="KW-0862">Zinc</keyword>
<name>A0ABP1R4R5_9HEXA</name>
<dbReference type="EMBL" id="CAXLJM020000057">
    <property type="protein sequence ID" value="CAL8118412.1"/>
    <property type="molecule type" value="Genomic_DNA"/>
</dbReference>
<dbReference type="PANTHER" id="PTHR10127:SF780">
    <property type="entry name" value="METALLOENDOPEPTIDASE"/>
    <property type="match status" value="1"/>
</dbReference>
<evidence type="ECO:0000256" key="6">
    <source>
        <dbReference type="PROSITE-ProRule" id="PRU01211"/>
    </source>
</evidence>
<comment type="caution">
    <text evidence="9">The sequence shown here is derived from an EMBL/GenBank/DDBJ whole genome shotgun (WGS) entry which is preliminary data.</text>
</comment>
<protein>
    <recommendedName>
        <fullName evidence="7">Metalloendopeptidase</fullName>
        <ecNumber evidence="7">3.4.24.-</ecNumber>
    </recommendedName>
</protein>
<reference evidence="9 10" key="1">
    <citation type="submission" date="2024-08" db="EMBL/GenBank/DDBJ databases">
        <authorList>
            <person name="Cucini C."/>
            <person name="Frati F."/>
        </authorList>
    </citation>
    <scope>NUCLEOTIDE SEQUENCE [LARGE SCALE GENOMIC DNA]</scope>
</reference>
<comment type="caution">
    <text evidence="6">Lacks conserved residue(s) required for the propagation of feature annotation.</text>
</comment>
<dbReference type="Pfam" id="PF01400">
    <property type="entry name" value="Astacin"/>
    <property type="match status" value="1"/>
</dbReference>
<sequence length="395" mass="43512">MKFAVALVCVVLQFAVSHADLPNYITEEEFVAIRGQRIPIGNITLPKFGEGTVPHPARPGFGPRLWTNNQVPYTLDPTFSNEQRQQVALALQAYHDSTCIRFIPKENQHQSWVDILHDPTVCGVAHVCMNSGAQFAKFGGSCVSPGTMVHELGHTLCMGHEQTRLDRDEWIAFNTQICQPHGIDGPDFNRGLNKLYDYVSIEHYEGECYNGCFQPKQPGVTKCGSGGPLGVLDIEILNELYGCNQGCLGYRYVNINNNPNSLVPIGEEPNGDTLYSCRAYHQGDIVPGKYHAGRRECHVSHGGGEHSKTGDHIEVLTSPNGANLMWARTNSLPGNAIRGGRTNERETLYVIRCEINAGGRNVFMPGKYQPSAGPYTSYGGQEIRCTGTIDFLICQ</sequence>
<keyword evidence="1 6" id="KW-0645">Protease</keyword>
<feature type="binding site" evidence="6">
    <location>
        <position position="160"/>
    </location>
    <ligand>
        <name>Zn(2+)</name>
        <dbReference type="ChEBI" id="CHEBI:29105"/>
        <note>catalytic</note>
    </ligand>
</feature>
<evidence type="ECO:0000313" key="10">
    <source>
        <dbReference type="Proteomes" id="UP001642540"/>
    </source>
</evidence>
<dbReference type="SUPFAM" id="SSF55486">
    <property type="entry name" value="Metalloproteases ('zincins'), catalytic domain"/>
    <property type="match status" value="1"/>
</dbReference>
<feature type="active site" evidence="6">
    <location>
        <position position="151"/>
    </location>
</feature>
<keyword evidence="7" id="KW-0732">Signal</keyword>
<gene>
    <name evidence="9" type="ORF">ODALV1_LOCUS18122</name>
</gene>
<organism evidence="9 10">
    <name type="scientific">Orchesella dallaii</name>
    <dbReference type="NCBI Taxonomy" id="48710"/>
    <lineage>
        <taxon>Eukaryota</taxon>
        <taxon>Metazoa</taxon>
        <taxon>Ecdysozoa</taxon>
        <taxon>Arthropoda</taxon>
        <taxon>Hexapoda</taxon>
        <taxon>Collembola</taxon>
        <taxon>Entomobryomorpha</taxon>
        <taxon>Entomobryoidea</taxon>
        <taxon>Orchesellidae</taxon>
        <taxon>Orchesellinae</taxon>
        <taxon>Orchesella</taxon>
    </lineage>
</organism>
<dbReference type="Pfam" id="PF11901">
    <property type="entry name" value="DM9"/>
    <property type="match status" value="1"/>
</dbReference>
<evidence type="ECO:0000313" key="9">
    <source>
        <dbReference type="EMBL" id="CAL8118412.1"/>
    </source>
</evidence>
<dbReference type="Proteomes" id="UP001642540">
    <property type="component" value="Unassembled WGS sequence"/>
</dbReference>
<evidence type="ECO:0000256" key="7">
    <source>
        <dbReference type="RuleBase" id="RU361183"/>
    </source>
</evidence>
<evidence type="ECO:0000256" key="5">
    <source>
        <dbReference type="ARBA" id="ARBA00023049"/>
    </source>
</evidence>
<evidence type="ECO:0000256" key="3">
    <source>
        <dbReference type="ARBA" id="ARBA00022801"/>
    </source>
</evidence>
<dbReference type="PRINTS" id="PR00480">
    <property type="entry name" value="ASTACIN"/>
</dbReference>
<dbReference type="InterPro" id="IPR006616">
    <property type="entry name" value="DM9_repeat"/>
</dbReference>
<dbReference type="PROSITE" id="PS51864">
    <property type="entry name" value="ASTACIN"/>
    <property type="match status" value="1"/>
</dbReference>
<dbReference type="InterPro" id="IPR024079">
    <property type="entry name" value="MetalloPept_cat_dom_sf"/>
</dbReference>
<keyword evidence="10" id="KW-1185">Reference proteome</keyword>
<feature type="signal peptide" evidence="7">
    <location>
        <begin position="1"/>
        <end position="19"/>
    </location>
</feature>
<feature type="binding site" evidence="6">
    <location>
        <position position="150"/>
    </location>
    <ligand>
        <name>Zn(2+)</name>
        <dbReference type="ChEBI" id="CHEBI:29105"/>
        <note>catalytic</note>
    </ligand>
</feature>
<evidence type="ECO:0000256" key="4">
    <source>
        <dbReference type="ARBA" id="ARBA00022833"/>
    </source>
</evidence>
<evidence type="ECO:0000256" key="1">
    <source>
        <dbReference type="ARBA" id="ARBA00022670"/>
    </source>
</evidence>
<feature type="binding site" evidence="6">
    <location>
        <position position="154"/>
    </location>
    <ligand>
        <name>Zn(2+)</name>
        <dbReference type="ChEBI" id="CHEBI:29105"/>
        <note>catalytic</note>
    </ligand>
</feature>
<dbReference type="InterPro" id="IPR001506">
    <property type="entry name" value="Peptidase_M12A"/>
</dbReference>
<accession>A0ABP1R4R5</accession>
<keyword evidence="3 6" id="KW-0378">Hydrolase</keyword>
<dbReference type="InterPro" id="IPR006026">
    <property type="entry name" value="Peptidase_Metallo"/>
</dbReference>
<dbReference type="PANTHER" id="PTHR10127">
    <property type="entry name" value="DISCOIDIN, CUB, EGF, LAMININ , AND ZINC METALLOPROTEASE DOMAIN CONTAINING"/>
    <property type="match status" value="1"/>
</dbReference>
<dbReference type="SMART" id="SM00235">
    <property type="entry name" value="ZnMc"/>
    <property type="match status" value="1"/>
</dbReference>
<comment type="cofactor">
    <cofactor evidence="6 7">
        <name>Zn(2+)</name>
        <dbReference type="ChEBI" id="CHEBI:29105"/>
    </cofactor>
    <text evidence="6 7">Binds 1 zinc ion per subunit.</text>
</comment>
<dbReference type="Gene3D" id="3.40.390.10">
    <property type="entry name" value="Collagenase (Catalytic Domain)"/>
    <property type="match status" value="1"/>
</dbReference>
<proteinExistence type="predicted"/>
<keyword evidence="2 6" id="KW-0479">Metal-binding</keyword>
<dbReference type="SMART" id="SM00696">
    <property type="entry name" value="DM9"/>
    <property type="match status" value="2"/>
</dbReference>